<dbReference type="InterPro" id="IPR009057">
    <property type="entry name" value="Homeodomain-like_sf"/>
</dbReference>
<name>A0A9X1NHN0_9ACTN</name>
<keyword evidence="5" id="KW-1185">Reference proteome</keyword>
<dbReference type="PROSITE" id="PS01081">
    <property type="entry name" value="HTH_TETR_1"/>
    <property type="match status" value="1"/>
</dbReference>
<evidence type="ECO:0000256" key="1">
    <source>
        <dbReference type="ARBA" id="ARBA00023125"/>
    </source>
</evidence>
<evidence type="ECO:0000259" key="3">
    <source>
        <dbReference type="PROSITE" id="PS50977"/>
    </source>
</evidence>
<dbReference type="Proteomes" id="UP001138997">
    <property type="component" value="Unassembled WGS sequence"/>
</dbReference>
<dbReference type="InterPro" id="IPR023772">
    <property type="entry name" value="DNA-bd_HTH_TetR-type_CS"/>
</dbReference>
<dbReference type="EMBL" id="JAJOMB010000020">
    <property type="protein sequence ID" value="MCD5315187.1"/>
    <property type="molecule type" value="Genomic_DNA"/>
</dbReference>
<dbReference type="RefSeq" id="WP_231447988.1">
    <property type="nucleotide sequence ID" value="NZ_JAJOMB010000020.1"/>
</dbReference>
<dbReference type="PRINTS" id="PR00455">
    <property type="entry name" value="HTHTETR"/>
</dbReference>
<dbReference type="InterPro" id="IPR050109">
    <property type="entry name" value="HTH-type_TetR-like_transc_reg"/>
</dbReference>
<feature type="domain" description="HTH tetR-type" evidence="3">
    <location>
        <begin position="7"/>
        <end position="67"/>
    </location>
</feature>
<evidence type="ECO:0000313" key="5">
    <source>
        <dbReference type="Proteomes" id="UP001138997"/>
    </source>
</evidence>
<dbReference type="Gene3D" id="1.10.10.60">
    <property type="entry name" value="Homeodomain-like"/>
    <property type="match status" value="1"/>
</dbReference>
<evidence type="ECO:0000313" key="4">
    <source>
        <dbReference type="EMBL" id="MCD5315187.1"/>
    </source>
</evidence>
<evidence type="ECO:0000256" key="2">
    <source>
        <dbReference type="PROSITE-ProRule" id="PRU00335"/>
    </source>
</evidence>
<dbReference type="Gene3D" id="1.10.357.10">
    <property type="entry name" value="Tetracycline Repressor, domain 2"/>
    <property type="match status" value="1"/>
</dbReference>
<dbReference type="PROSITE" id="PS50977">
    <property type="entry name" value="HTH_TETR_2"/>
    <property type="match status" value="1"/>
</dbReference>
<comment type="caution">
    <text evidence="4">The sequence shown here is derived from an EMBL/GenBank/DDBJ whole genome shotgun (WGS) entry which is preliminary data.</text>
</comment>
<dbReference type="GO" id="GO:0000976">
    <property type="term" value="F:transcription cis-regulatory region binding"/>
    <property type="evidence" value="ECO:0007669"/>
    <property type="project" value="TreeGrafter"/>
</dbReference>
<proteinExistence type="predicted"/>
<sequence length="190" mass="20747">MTTARRVDGRQRVLDAALAQFAKNGVGATSLQMIADEMGVTKAALYYHFKTKEEIVLAVVQPALRRLSEVLEEAEAQRSQAARTRTFLDGFVRLVVQNRTLLGLAWGDAHITQIGLGHVPGFEGIDDRFMAILLGEDPTMEQIICADVALSGIAISASAPRFAEMNDDDLAAALIEAGQRLVPQRRRRSS</sequence>
<dbReference type="SUPFAM" id="SSF46689">
    <property type="entry name" value="Homeodomain-like"/>
    <property type="match status" value="1"/>
</dbReference>
<dbReference type="PANTHER" id="PTHR30055">
    <property type="entry name" value="HTH-TYPE TRANSCRIPTIONAL REGULATOR RUTR"/>
    <property type="match status" value="1"/>
</dbReference>
<dbReference type="Pfam" id="PF00440">
    <property type="entry name" value="TetR_N"/>
    <property type="match status" value="1"/>
</dbReference>
<dbReference type="AlphaFoldDB" id="A0A9X1NHN0"/>
<keyword evidence="1 2" id="KW-0238">DNA-binding</keyword>
<protein>
    <submittedName>
        <fullName evidence="4">TetR/AcrR family transcriptional regulator</fullName>
    </submittedName>
</protein>
<accession>A0A9X1NHN0</accession>
<reference evidence="4" key="1">
    <citation type="submission" date="2021-11" db="EMBL/GenBank/DDBJ databases">
        <title>Streptomyces corallinus and Kineosporia corallina sp. nov., two new coral-derived marine actinobacteria.</title>
        <authorList>
            <person name="Buangrab K."/>
            <person name="Sutthacheep M."/>
            <person name="Yeemin T."/>
            <person name="Harunari E."/>
            <person name="Igarashi Y."/>
            <person name="Sripreechasak P."/>
            <person name="Kanchanasin P."/>
            <person name="Tanasupawat S."/>
            <person name="Phongsopitanun W."/>
        </authorList>
    </citation>
    <scope>NUCLEOTIDE SEQUENCE</scope>
    <source>
        <strain evidence="4">JCM 31032</strain>
    </source>
</reference>
<feature type="DNA-binding region" description="H-T-H motif" evidence="2">
    <location>
        <begin position="30"/>
        <end position="49"/>
    </location>
</feature>
<gene>
    <name evidence="4" type="ORF">LR394_30205</name>
</gene>
<dbReference type="PANTHER" id="PTHR30055:SF226">
    <property type="entry name" value="HTH-TYPE TRANSCRIPTIONAL REGULATOR PKSA"/>
    <property type="match status" value="1"/>
</dbReference>
<dbReference type="GO" id="GO:0003700">
    <property type="term" value="F:DNA-binding transcription factor activity"/>
    <property type="evidence" value="ECO:0007669"/>
    <property type="project" value="TreeGrafter"/>
</dbReference>
<organism evidence="4 5">
    <name type="scientific">Kineosporia babensis</name>
    <dbReference type="NCBI Taxonomy" id="499548"/>
    <lineage>
        <taxon>Bacteria</taxon>
        <taxon>Bacillati</taxon>
        <taxon>Actinomycetota</taxon>
        <taxon>Actinomycetes</taxon>
        <taxon>Kineosporiales</taxon>
        <taxon>Kineosporiaceae</taxon>
        <taxon>Kineosporia</taxon>
    </lineage>
</organism>
<dbReference type="InterPro" id="IPR001647">
    <property type="entry name" value="HTH_TetR"/>
</dbReference>